<protein>
    <submittedName>
        <fullName evidence="3">Saccharopine dehydrogenase</fullName>
    </submittedName>
</protein>
<organism evidence="3 4">
    <name type="scientific">Ascodesmis nigricans</name>
    <dbReference type="NCBI Taxonomy" id="341454"/>
    <lineage>
        <taxon>Eukaryota</taxon>
        <taxon>Fungi</taxon>
        <taxon>Dikarya</taxon>
        <taxon>Ascomycota</taxon>
        <taxon>Pezizomycotina</taxon>
        <taxon>Pezizomycetes</taxon>
        <taxon>Pezizales</taxon>
        <taxon>Ascodesmidaceae</taxon>
        <taxon>Ascodesmis</taxon>
    </lineage>
</organism>
<dbReference type="SUPFAM" id="SSF51735">
    <property type="entry name" value="NAD(P)-binding Rossmann-fold domains"/>
    <property type="match status" value="1"/>
</dbReference>
<dbReference type="GO" id="GO:0005739">
    <property type="term" value="C:mitochondrion"/>
    <property type="evidence" value="ECO:0007669"/>
    <property type="project" value="TreeGrafter"/>
</dbReference>
<dbReference type="GO" id="GO:0005886">
    <property type="term" value="C:plasma membrane"/>
    <property type="evidence" value="ECO:0007669"/>
    <property type="project" value="TreeGrafter"/>
</dbReference>
<dbReference type="Gene3D" id="3.40.50.720">
    <property type="entry name" value="NAD(P)-binding Rossmann-like Domain"/>
    <property type="match status" value="1"/>
</dbReference>
<evidence type="ECO:0000256" key="1">
    <source>
        <dbReference type="ARBA" id="ARBA00038048"/>
    </source>
</evidence>
<dbReference type="Proteomes" id="UP000298138">
    <property type="component" value="Unassembled WGS sequence"/>
</dbReference>
<dbReference type="InParanoid" id="A0A4S2MHQ3"/>
<dbReference type="PANTHER" id="PTHR12286">
    <property type="entry name" value="SACCHAROPINE DEHYDROGENASE-LIKE OXIDOREDUCTASE"/>
    <property type="match status" value="1"/>
</dbReference>
<dbReference type="InterPro" id="IPR051276">
    <property type="entry name" value="Saccharopine_DH-like_oxidrdct"/>
</dbReference>
<dbReference type="AlphaFoldDB" id="A0A4S2MHQ3"/>
<dbReference type="OrthoDB" id="10268090at2759"/>
<dbReference type="InterPro" id="IPR005097">
    <property type="entry name" value="Sacchrp_dh_NADP-bd"/>
</dbReference>
<gene>
    <name evidence="3" type="ORF">EX30DRAFT_324743</name>
</gene>
<dbReference type="Pfam" id="PF03435">
    <property type="entry name" value="Sacchrp_dh_NADP"/>
    <property type="match status" value="1"/>
</dbReference>
<keyword evidence="4" id="KW-1185">Reference proteome</keyword>
<comment type="similarity">
    <text evidence="1">Belongs to the saccharopine dehydrogenase family.</text>
</comment>
<dbReference type="PANTHER" id="PTHR12286:SF5">
    <property type="entry name" value="SACCHAROPINE DEHYDROGENASE-LIKE OXIDOREDUCTASE"/>
    <property type="match status" value="1"/>
</dbReference>
<sequence>MSTLREFDLIVFGATGYTGKLTAEAVLNQAPTSLRWAIAGRSEAKLQALKEKWVKEFPDRREMGVVICDLSPDIINAMTKRTTLLITTVGPFLRYGTPVLESCVNNGTHYIDSTGEYPWVKAMVERFHDAAKEKGVIVVPQCGFDSVPADLCTWKLVKTLRDELGTGAGKTTFALHNLSFSPPPILL</sequence>
<dbReference type="InterPro" id="IPR036291">
    <property type="entry name" value="NAD(P)-bd_dom_sf"/>
</dbReference>
<dbReference type="GO" id="GO:0005811">
    <property type="term" value="C:lipid droplet"/>
    <property type="evidence" value="ECO:0007669"/>
    <property type="project" value="TreeGrafter"/>
</dbReference>
<feature type="domain" description="Saccharopine dehydrogenase NADP binding" evidence="2">
    <location>
        <begin position="10"/>
        <end position="139"/>
    </location>
</feature>
<evidence type="ECO:0000313" key="4">
    <source>
        <dbReference type="Proteomes" id="UP000298138"/>
    </source>
</evidence>
<evidence type="ECO:0000259" key="2">
    <source>
        <dbReference type="Pfam" id="PF03435"/>
    </source>
</evidence>
<dbReference type="EMBL" id="ML220180">
    <property type="protein sequence ID" value="TGZ76396.1"/>
    <property type="molecule type" value="Genomic_DNA"/>
</dbReference>
<reference evidence="3 4" key="1">
    <citation type="submission" date="2019-04" db="EMBL/GenBank/DDBJ databases">
        <title>Comparative genomics and transcriptomics to analyze fruiting body development in filamentous ascomycetes.</title>
        <authorList>
            <consortium name="DOE Joint Genome Institute"/>
            <person name="Lutkenhaus R."/>
            <person name="Traeger S."/>
            <person name="Breuer J."/>
            <person name="Kuo A."/>
            <person name="Lipzen A."/>
            <person name="Pangilinan J."/>
            <person name="Dilworth D."/>
            <person name="Sandor L."/>
            <person name="Poggeler S."/>
            <person name="Barry K."/>
            <person name="Grigoriev I.V."/>
            <person name="Nowrousian M."/>
        </authorList>
    </citation>
    <scope>NUCLEOTIDE SEQUENCE [LARGE SCALE GENOMIC DNA]</scope>
    <source>
        <strain evidence="3 4">CBS 389.68</strain>
    </source>
</reference>
<evidence type="ECO:0000313" key="3">
    <source>
        <dbReference type="EMBL" id="TGZ76396.1"/>
    </source>
</evidence>
<accession>A0A4S2MHQ3</accession>
<proteinExistence type="inferred from homology"/>
<name>A0A4S2MHQ3_9PEZI</name>
<dbReference type="GO" id="GO:0009247">
    <property type="term" value="P:glycolipid biosynthetic process"/>
    <property type="evidence" value="ECO:0007669"/>
    <property type="project" value="TreeGrafter"/>
</dbReference>